<proteinExistence type="predicted"/>
<dbReference type="KEGG" id="iis:EYM_01220"/>
<name>A0A0U3FPR7_9CREN</name>
<evidence type="ECO:0000313" key="3">
    <source>
        <dbReference type="Proteomes" id="UP000060778"/>
    </source>
</evidence>
<evidence type="ECO:0000313" key="2">
    <source>
        <dbReference type="EMBL" id="ALU11456.1"/>
    </source>
</evidence>
<reference evidence="2 3" key="1">
    <citation type="submission" date="2013-11" db="EMBL/GenBank/DDBJ databases">
        <title>Comparative genomics of Ignicoccus.</title>
        <authorList>
            <person name="Podar M."/>
        </authorList>
    </citation>
    <scope>NUCLEOTIDE SEQUENCE [LARGE SCALE GENOMIC DNA]</scope>
    <source>
        <strain evidence="2 3">DSM 13165</strain>
    </source>
</reference>
<dbReference type="EMBL" id="CP006867">
    <property type="protein sequence ID" value="ALU11456.1"/>
    <property type="molecule type" value="Genomic_DNA"/>
</dbReference>
<protein>
    <submittedName>
        <fullName evidence="2">Uncharacterized protein</fullName>
    </submittedName>
</protein>
<gene>
    <name evidence="2" type="ORF">EYM_01220</name>
</gene>
<dbReference type="Proteomes" id="UP000060778">
    <property type="component" value="Chromosome"/>
</dbReference>
<organism evidence="2 3">
    <name type="scientific">Ignicoccus islandicus DSM 13165</name>
    <dbReference type="NCBI Taxonomy" id="940295"/>
    <lineage>
        <taxon>Archaea</taxon>
        <taxon>Thermoproteota</taxon>
        <taxon>Thermoprotei</taxon>
        <taxon>Desulfurococcales</taxon>
        <taxon>Desulfurococcaceae</taxon>
        <taxon>Ignicoccus</taxon>
    </lineage>
</organism>
<feature type="compositionally biased region" description="Gly residues" evidence="1">
    <location>
        <begin position="10"/>
        <end position="23"/>
    </location>
</feature>
<sequence length="79" mass="9647">MPKWWNWFGRGMGGRGPGWGRGWRGRGPGPCWWLWAQERGITPPTPEEIERTFDEIPPFWAPGRGWWFWYYYMKEKEKK</sequence>
<evidence type="ECO:0000256" key="1">
    <source>
        <dbReference type="SAM" id="MobiDB-lite"/>
    </source>
</evidence>
<dbReference type="AlphaFoldDB" id="A0A0U3FPR7"/>
<feature type="region of interest" description="Disordered" evidence="1">
    <location>
        <begin position="1"/>
        <end position="23"/>
    </location>
</feature>
<keyword evidence="3" id="KW-1185">Reference proteome</keyword>
<dbReference type="RefSeq" id="WP_075049300.1">
    <property type="nucleotide sequence ID" value="NZ_CP006867.1"/>
</dbReference>
<accession>A0A0U3FPR7</accession>
<dbReference type="GeneID" id="30679658"/>